<dbReference type="RefSeq" id="WP_201328942.1">
    <property type="nucleotide sequence ID" value="NZ_AP017470.1"/>
</dbReference>
<organism evidence="1 2">
    <name type="scientific">Thermotomaculum hydrothermale</name>
    <dbReference type="NCBI Taxonomy" id="981385"/>
    <lineage>
        <taxon>Bacteria</taxon>
        <taxon>Pseudomonadati</taxon>
        <taxon>Acidobacteriota</taxon>
        <taxon>Holophagae</taxon>
        <taxon>Thermotomaculales</taxon>
        <taxon>Thermotomaculaceae</taxon>
        <taxon>Thermotomaculum</taxon>
    </lineage>
</organism>
<dbReference type="AlphaFoldDB" id="A0A7R6PHA6"/>
<reference evidence="1 2" key="1">
    <citation type="journal article" date="2012" name="Extremophiles">
        <title>Thermotomaculum hydrothermale gen. nov., sp. nov., a novel heterotrophic thermophile within the phylum Acidobacteria from a deep-sea hydrothermal vent chimney in the Southern Okinawa Trough.</title>
        <authorList>
            <person name="Izumi H."/>
            <person name="Nunoura T."/>
            <person name="Miyazaki M."/>
            <person name="Mino S."/>
            <person name="Toki T."/>
            <person name="Takai K."/>
            <person name="Sako Y."/>
            <person name="Sawabe T."/>
            <person name="Nakagawa S."/>
        </authorList>
    </citation>
    <scope>NUCLEOTIDE SEQUENCE [LARGE SCALE GENOMIC DNA]</scope>
    <source>
        <strain evidence="1 2">AC55</strain>
    </source>
</reference>
<accession>A0A7R6PHA6</accession>
<dbReference type="PROSITE" id="PS51257">
    <property type="entry name" value="PROKAR_LIPOPROTEIN"/>
    <property type="match status" value="1"/>
</dbReference>
<evidence type="ECO:0000313" key="1">
    <source>
        <dbReference type="EMBL" id="BBB32589.1"/>
    </source>
</evidence>
<name>A0A7R6PHA6_9BACT</name>
<keyword evidence="2" id="KW-1185">Reference proteome</keyword>
<dbReference type="EMBL" id="AP017470">
    <property type="protein sequence ID" value="BBB32589.1"/>
    <property type="molecule type" value="Genomic_DNA"/>
</dbReference>
<evidence type="ECO:0000313" key="2">
    <source>
        <dbReference type="Proteomes" id="UP000595564"/>
    </source>
</evidence>
<evidence type="ECO:0008006" key="3">
    <source>
        <dbReference type="Google" id="ProtNLM"/>
    </source>
</evidence>
<dbReference type="Proteomes" id="UP000595564">
    <property type="component" value="Chromosome"/>
</dbReference>
<proteinExistence type="predicted"/>
<gene>
    <name evidence="1" type="ORF">TTHT_1050</name>
</gene>
<dbReference type="KEGG" id="thyd:TTHT_1050"/>
<protein>
    <recommendedName>
        <fullName evidence="3">Lipoprotein</fullName>
    </recommendedName>
</protein>
<sequence>MLKKLKTGLILLILISIACVKRPVSSEGNIYSVLFRFSAKVGEKSIHSLRIYINTDTSNKISMSVLLPTNKLIANVFYDKKSLIIVDYNNRTVYIDNKKPFELKKVTGVDIPVNLFFDFFVNCYLKNNCTTGKKDGFRFIVNEKKEIVIIGKQGNVLLKPLSGVVKGGVTKLTVKIPKGFKVIFNDNL</sequence>